<dbReference type="Proteomes" id="UP001652621">
    <property type="component" value="Unplaced"/>
</dbReference>
<proteinExistence type="predicted"/>
<dbReference type="RefSeq" id="XP_058977174.1">
    <property type="nucleotide sequence ID" value="XM_059121191.1"/>
</dbReference>
<evidence type="ECO:0000313" key="3">
    <source>
        <dbReference type="Proteomes" id="UP001652621"/>
    </source>
</evidence>
<feature type="chain" id="PRO_5047241344" evidence="2">
    <location>
        <begin position="27"/>
        <end position="500"/>
    </location>
</feature>
<evidence type="ECO:0000256" key="1">
    <source>
        <dbReference type="SAM" id="MobiDB-lite"/>
    </source>
</evidence>
<name>A0ABM3UUH3_MUSDO</name>
<feature type="compositionally biased region" description="Low complexity" evidence="1">
    <location>
        <begin position="53"/>
        <end position="69"/>
    </location>
</feature>
<feature type="signal peptide" evidence="2">
    <location>
        <begin position="1"/>
        <end position="26"/>
    </location>
</feature>
<feature type="region of interest" description="Disordered" evidence="1">
    <location>
        <begin position="205"/>
        <end position="226"/>
    </location>
</feature>
<reference evidence="4" key="1">
    <citation type="submission" date="2025-08" db="UniProtKB">
        <authorList>
            <consortium name="RefSeq"/>
        </authorList>
    </citation>
    <scope>IDENTIFICATION</scope>
    <source>
        <strain evidence="4">Aabys</strain>
        <tissue evidence="4">Whole body</tissue>
    </source>
</reference>
<feature type="region of interest" description="Disordered" evidence="1">
    <location>
        <begin position="167"/>
        <end position="187"/>
    </location>
</feature>
<organism evidence="3 4">
    <name type="scientific">Musca domestica</name>
    <name type="common">House fly</name>
    <dbReference type="NCBI Taxonomy" id="7370"/>
    <lineage>
        <taxon>Eukaryota</taxon>
        <taxon>Metazoa</taxon>
        <taxon>Ecdysozoa</taxon>
        <taxon>Arthropoda</taxon>
        <taxon>Hexapoda</taxon>
        <taxon>Insecta</taxon>
        <taxon>Pterygota</taxon>
        <taxon>Neoptera</taxon>
        <taxon>Endopterygota</taxon>
        <taxon>Diptera</taxon>
        <taxon>Brachycera</taxon>
        <taxon>Muscomorpha</taxon>
        <taxon>Muscoidea</taxon>
        <taxon>Muscidae</taxon>
        <taxon>Musca</taxon>
    </lineage>
</organism>
<sequence>MHYHQSRPEFNLRLYLALALIATVASVPTSVLVQNSELASNAQQNRQNSQKLYNALGSGSSGSSSLKSLNKVKRSNDAQSSSKNTAESALNKKSSPEVVPASYTAPPRPKSNFIVQQQQQQQQQNNQDNNVLEKNNDLISSAIAAGLTAAAVEAAAVAANQRELEQLRRQNPQQQLYSSDEDDSDQQAAAINKRGISQQQQYGYTNLAPPENTYPDNSGFIPPPPSGRYAYPYGTYETMPPKEPQTPPGVWGDELIDSPPNVVYTDIDEYGMPMSRVCQLLVLPYPFSVPSSYHDKAYDNLATLLNSESYMDSLPLPYTGRRYYNAVGETNDRNKRAYKVFNQLANKFPDMRLKRDTKLTPADMLALVALVEAGERARKDTDADAGYAYPPESYVPKSYGLNTNNNNNYNLGAYDYPALGQVDDSLDYNNGPWPMEPQSMVDYYGVPMNMEPVGKYDTPRLPVKENKYNDRIFNNKHYMVAKKKRSIAKPVIPFNQDKLY</sequence>
<feature type="region of interest" description="Disordered" evidence="1">
    <location>
        <begin position="53"/>
        <end position="127"/>
    </location>
</feature>
<keyword evidence="3" id="KW-1185">Reference proteome</keyword>
<dbReference type="GeneID" id="101894516"/>
<gene>
    <name evidence="4" type="primary">LOC101894516</name>
</gene>
<feature type="compositionally biased region" description="Polar residues" evidence="1">
    <location>
        <begin position="77"/>
        <end position="93"/>
    </location>
</feature>
<protein>
    <submittedName>
        <fullName evidence="4">Uncharacterized protein LOC101894516 isoform X1</fullName>
    </submittedName>
</protein>
<evidence type="ECO:0000313" key="4">
    <source>
        <dbReference type="RefSeq" id="XP_058977174.1"/>
    </source>
</evidence>
<evidence type="ECO:0000256" key="2">
    <source>
        <dbReference type="SAM" id="SignalP"/>
    </source>
</evidence>
<accession>A0ABM3UUH3</accession>
<feature type="compositionally biased region" description="Low complexity" evidence="1">
    <location>
        <begin position="116"/>
        <end position="127"/>
    </location>
</feature>
<keyword evidence="2" id="KW-0732">Signal</keyword>